<dbReference type="Gene3D" id="3.40.50.300">
    <property type="entry name" value="P-loop containing nucleotide triphosphate hydrolases"/>
    <property type="match status" value="1"/>
</dbReference>
<dbReference type="AlphaFoldDB" id="K1RPH7"/>
<dbReference type="SUPFAM" id="SSF52540">
    <property type="entry name" value="P-loop containing nucleoside triphosphate hydrolases"/>
    <property type="match status" value="1"/>
</dbReference>
<evidence type="ECO:0000313" key="1">
    <source>
        <dbReference type="EMBL" id="EKC47268.1"/>
    </source>
</evidence>
<accession>K1RPH7</accession>
<organism evidence="1">
    <name type="scientific">human gut metagenome</name>
    <dbReference type="NCBI Taxonomy" id="408170"/>
    <lineage>
        <taxon>unclassified sequences</taxon>
        <taxon>metagenomes</taxon>
        <taxon>organismal metagenomes</taxon>
    </lineage>
</organism>
<gene>
    <name evidence="1" type="ORF">OBE_15796</name>
</gene>
<sequence>MASLAPKISDGVINLLRDVTDECKQALRDDIYAYIGNFVEKYSKIKTFLFSEERRDFYDVYFPLSLEGGNKEMQVPDNPDELFAKHNFITLLGHAGCGKTMILRHLFLSACNKSSKIPLVIELRKLKGFDGSFKDFVADKVFSLKLSQNEKIFNSMLKTGKFSFCLMDMMK</sequence>
<dbReference type="InterPro" id="IPR027417">
    <property type="entry name" value="P-loop_NTPase"/>
</dbReference>
<protein>
    <recommendedName>
        <fullName evidence="2">NACHT domain-containing protein</fullName>
    </recommendedName>
</protein>
<comment type="caution">
    <text evidence="1">The sequence shown here is derived from an EMBL/GenBank/DDBJ whole genome shotgun (WGS) entry which is preliminary data.</text>
</comment>
<dbReference type="EMBL" id="AJWZ01010856">
    <property type="protein sequence ID" value="EKC47268.1"/>
    <property type="molecule type" value="Genomic_DNA"/>
</dbReference>
<proteinExistence type="predicted"/>
<name>K1RPH7_9ZZZZ</name>
<evidence type="ECO:0008006" key="2">
    <source>
        <dbReference type="Google" id="ProtNLM"/>
    </source>
</evidence>
<reference evidence="1" key="1">
    <citation type="journal article" date="2013" name="Environ. Microbiol.">
        <title>Microbiota from the distal guts of lean and obese adolescents exhibit partial functional redundancy besides clear differences in community structure.</title>
        <authorList>
            <person name="Ferrer M."/>
            <person name="Ruiz A."/>
            <person name="Lanza F."/>
            <person name="Haange S.B."/>
            <person name="Oberbach A."/>
            <person name="Till H."/>
            <person name="Bargiela R."/>
            <person name="Campoy C."/>
            <person name="Segura M.T."/>
            <person name="Richter M."/>
            <person name="von Bergen M."/>
            <person name="Seifert J."/>
            <person name="Suarez A."/>
        </authorList>
    </citation>
    <scope>NUCLEOTIDE SEQUENCE</scope>
</reference>